<feature type="compositionally biased region" description="Basic and acidic residues" evidence="2">
    <location>
        <begin position="639"/>
        <end position="648"/>
    </location>
</feature>
<feature type="compositionally biased region" description="Polar residues" evidence="2">
    <location>
        <begin position="673"/>
        <end position="683"/>
    </location>
</feature>
<dbReference type="GO" id="GO:0005096">
    <property type="term" value="F:GTPase activator activity"/>
    <property type="evidence" value="ECO:0007669"/>
    <property type="project" value="UniProtKB-KW"/>
</dbReference>
<feature type="compositionally biased region" description="Polar residues" evidence="2">
    <location>
        <begin position="786"/>
        <end position="796"/>
    </location>
</feature>
<dbReference type="Pfam" id="PF00566">
    <property type="entry name" value="RabGAP-TBC"/>
    <property type="match status" value="2"/>
</dbReference>
<evidence type="ECO:0000259" key="3">
    <source>
        <dbReference type="PROSITE" id="PS50086"/>
    </source>
</evidence>
<dbReference type="SMART" id="SM00164">
    <property type="entry name" value="TBC"/>
    <property type="match status" value="1"/>
</dbReference>
<dbReference type="PANTHER" id="PTHR22957:SF337">
    <property type="entry name" value="TBC1 DOMAIN FAMILY MEMBER 5"/>
    <property type="match status" value="1"/>
</dbReference>
<proteinExistence type="predicted"/>
<dbReference type="InterPro" id="IPR035969">
    <property type="entry name" value="Rab-GAP_TBC_sf"/>
</dbReference>
<evidence type="ECO:0000313" key="4">
    <source>
        <dbReference type="EMBL" id="KAJ6800229.1"/>
    </source>
</evidence>
<feature type="domain" description="Rab-GAP TBC" evidence="3">
    <location>
        <begin position="110"/>
        <end position="386"/>
    </location>
</feature>
<evidence type="ECO:0000256" key="1">
    <source>
        <dbReference type="ARBA" id="ARBA00022468"/>
    </source>
</evidence>
<keyword evidence="5" id="KW-1185">Reference proteome</keyword>
<dbReference type="PANTHER" id="PTHR22957">
    <property type="entry name" value="TBC1 DOMAIN FAMILY MEMBER GTPASE-ACTIVATING PROTEIN"/>
    <property type="match status" value="1"/>
</dbReference>
<dbReference type="Gene3D" id="1.10.8.270">
    <property type="entry name" value="putative rabgap domain of human tbc1 domain family member 14 like domains"/>
    <property type="match status" value="1"/>
</dbReference>
<comment type="caution">
    <text evidence="4">The sequence shown here is derived from an EMBL/GenBank/DDBJ whole genome shotgun (WGS) entry which is preliminary data.</text>
</comment>
<protein>
    <submittedName>
        <fullName evidence="4">TBC1 domain family member 5-like protein B-like</fullName>
    </submittedName>
</protein>
<evidence type="ECO:0000313" key="5">
    <source>
        <dbReference type="Proteomes" id="UP001140949"/>
    </source>
</evidence>
<evidence type="ECO:0000256" key="2">
    <source>
        <dbReference type="SAM" id="MobiDB-lite"/>
    </source>
</evidence>
<dbReference type="SUPFAM" id="SSF47923">
    <property type="entry name" value="Ypt/Rab-GAP domain of gyp1p"/>
    <property type="match status" value="2"/>
</dbReference>
<gene>
    <name evidence="4" type="ORF">M6B38_203045</name>
</gene>
<keyword evidence="1" id="KW-0343">GTPase activation</keyword>
<dbReference type="Gene3D" id="1.10.472.80">
    <property type="entry name" value="Ypt/Rab-GAP domain of gyp1p, domain 3"/>
    <property type="match status" value="1"/>
</dbReference>
<feature type="compositionally biased region" description="Basic and acidic residues" evidence="2">
    <location>
        <begin position="733"/>
        <end position="747"/>
    </location>
</feature>
<organism evidence="4 5">
    <name type="scientific">Iris pallida</name>
    <name type="common">Sweet iris</name>
    <dbReference type="NCBI Taxonomy" id="29817"/>
    <lineage>
        <taxon>Eukaryota</taxon>
        <taxon>Viridiplantae</taxon>
        <taxon>Streptophyta</taxon>
        <taxon>Embryophyta</taxon>
        <taxon>Tracheophyta</taxon>
        <taxon>Spermatophyta</taxon>
        <taxon>Magnoliopsida</taxon>
        <taxon>Liliopsida</taxon>
        <taxon>Asparagales</taxon>
        <taxon>Iridaceae</taxon>
        <taxon>Iridoideae</taxon>
        <taxon>Irideae</taxon>
        <taxon>Iris</taxon>
    </lineage>
</organism>
<feature type="compositionally biased region" description="Polar residues" evidence="2">
    <location>
        <begin position="626"/>
        <end position="637"/>
    </location>
</feature>
<dbReference type="AlphaFoldDB" id="A0AAX6E8I9"/>
<reference evidence="4" key="1">
    <citation type="journal article" date="2023" name="GigaByte">
        <title>Genome assembly of the bearded iris, Iris pallida Lam.</title>
        <authorList>
            <person name="Bruccoleri R.E."/>
            <person name="Oakeley E.J."/>
            <person name="Faust A.M.E."/>
            <person name="Altorfer M."/>
            <person name="Dessus-Babus S."/>
            <person name="Burckhardt D."/>
            <person name="Oertli M."/>
            <person name="Naumann U."/>
            <person name="Petersen F."/>
            <person name="Wong J."/>
        </authorList>
    </citation>
    <scope>NUCLEOTIDE SEQUENCE</scope>
    <source>
        <strain evidence="4">GSM-AAB239-AS_SAM_17_03QT</strain>
    </source>
</reference>
<feature type="region of interest" description="Disordered" evidence="2">
    <location>
        <begin position="626"/>
        <end position="747"/>
    </location>
</feature>
<name>A0AAX6E8I9_IRIPA</name>
<dbReference type="PROSITE" id="PS50086">
    <property type="entry name" value="TBC_RABGAP"/>
    <property type="match status" value="1"/>
</dbReference>
<dbReference type="InterPro" id="IPR000195">
    <property type="entry name" value="Rab-GAP-TBC_dom"/>
</dbReference>
<sequence length="866" mass="96080">MSPMYSHDTSSMLMSNMARKMMYSKCLSWQYLNTCPHLCTLADTPKYTRNAKVCDVSIHASVSTLYRVVFVFVQNRFRETKKTCIAVVVVQFICYGYMYRVDYENDHIDIVSCFFADSTWGRFFRSAELEKTVDQDLSRLYPEHGSYFQTPACQAMLRRILLLWCLRHPEYGYRQGMHELLAPLLYVLHIDLLYLSQIRALNEDYFNDEFDEMPFPVGDPVSNYRFTKATSWDLETTNKDDNCHVEGAPKVTSIDDLDPETKNLFLLSDAYGVEGELGVILSERFIEHDAYCMFDSLMSGAHGVIAMADFFAPSPVGSSTGLPPVIEASSALYHLLSIIDSSLHNHLVELGVEPQYFALRWLRVLFGREFSLDGLLLIWDELFYSSNASSMEDEADCSFKILSCPRGVFIASMAVSMLLHLRSSLLATEIATCCLQRLLNFPNNIEVKKLIEQAKSWLALAHETNISSSLSHTSYRTEISRVHSVPTGSASPKPPNQLLPDSYWEEKWRVLHKEQAVQKNGSSISRGKIKALLGGRFSLSRTESDPSLAKRVVKSSSARRRLLEEFSDVNSKLVQNGVREPSNGKDHLPLDMDVENVSLEGLSDQNITGRTSDCTVDETCLSGENSSVFSTANSPHNMGNDHENDSDKSSVSSNSFVADGDKESNQMDEVQEPETSSATNSVTEVEPRDGGSSTGSVTEVEHRDGASSATISVTEVEPRDGASSATSSVTEVGPRDEEVKQGSGSKDRKVLSGRFQWLFRFGRGSGEGNLDKCSSSVGNASKEKPGNSTSNYNSSGDSERTEVGDKKVVGTLKNLGQSMLDNIQVIESVFQHDRGQAGKILGGKGQATTMAALKELRKISNLLSEM</sequence>
<dbReference type="Proteomes" id="UP001140949">
    <property type="component" value="Unassembled WGS sequence"/>
</dbReference>
<dbReference type="EMBL" id="JANAVB010039020">
    <property type="protein sequence ID" value="KAJ6800229.1"/>
    <property type="molecule type" value="Genomic_DNA"/>
</dbReference>
<reference evidence="4" key="2">
    <citation type="submission" date="2023-04" db="EMBL/GenBank/DDBJ databases">
        <authorList>
            <person name="Bruccoleri R.E."/>
            <person name="Oakeley E.J."/>
            <person name="Faust A.-M."/>
            <person name="Dessus-Babus S."/>
            <person name="Altorfer M."/>
            <person name="Burckhardt D."/>
            <person name="Oertli M."/>
            <person name="Naumann U."/>
            <person name="Petersen F."/>
            <person name="Wong J."/>
        </authorList>
    </citation>
    <scope>NUCLEOTIDE SEQUENCE</scope>
    <source>
        <strain evidence="4">GSM-AAB239-AS_SAM_17_03QT</strain>
        <tissue evidence="4">Leaf</tissue>
    </source>
</reference>
<feature type="region of interest" description="Disordered" evidence="2">
    <location>
        <begin position="765"/>
        <end position="805"/>
    </location>
</feature>
<accession>A0AAX6E8I9</accession>